<comment type="similarity">
    <text evidence="2">Belongs to the peptidase A24 family.</text>
</comment>
<proteinExistence type="inferred from homology"/>
<dbReference type="Proteomes" id="UP000177208">
    <property type="component" value="Unassembled WGS sequence"/>
</dbReference>
<evidence type="ECO:0008006" key="12">
    <source>
        <dbReference type="Google" id="ProtNLM"/>
    </source>
</evidence>
<feature type="domain" description="Prepilin peptidase A24 N-terminal" evidence="9">
    <location>
        <begin position="8"/>
        <end position="88"/>
    </location>
</feature>
<protein>
    <recommendedName>
        <fullName evidence="12">Prepilin peptidase</fullName>
    </recommendedName>
</protein>
<feature type="transmembrane region" description="Helical" evidence="7">
    <location>
        <begin position="169"/>
        <end position="189"/>
    </location>
</feature>
<feature type="transmembrane region" description="Helical" evidence="7">
    <location>
        <begin position="71"/>
        <end position="90"/>
    </location>
</feature>
<evidence type="ECO:0000256" key="3">
    <source>
        <dbReference type="ARBA" id="ARBA00022475"/>
    </source>
</evidence>
<sequence>MFLILIFLLGIAIGSFLNVLIDRLPAEEKITGRSRCDHCKKKLSWYDLVPIFSYFYLGAKCRYCGKKFSFIYPVVEFVTGVMFVLVIVWANQTGQYSMPGKTERIGEALLTLHNQTLMLVALLGIVSVSVVIFFADFKYQIIPDSVQLALFAFSFLYLVTQGITPAKFLNQIVSAFLVMTPILLLFLITKGKAMGFGDVKLAFSLGFLLGTLAGLMALYIGFVAGATIGLILITLKMKKLRSKIAFGPFLIIGMLSALFYKIQLVQILRSFYSF</sequence>
<dbReference type="InterPro" id="IPR050882">
    <property type="entry name" value="Prepilin_peptidase/N-MTase"/>
</dbReference>
<feature type="transmembrane region" description="Helical" evidence="7">
    <location>
        <begin position="244"/>
        <end position="262"/>
    </location>
</feature>
<evidence type="ECO:0000313" key="10">
    <source>
        <dbReference type="EMBL" id="OGK15747.1"/>
    </source>
</evidence>
<feature type="transmembrane region" description="Helical" evidence="7">
    <location>
        <begin position="146"/>
        <end position="163"/>
    </location>
</feature>
<dbReference type="PANTHER" id="PTHR30487">
    <property type="entry name" value="TYPE 4 PREPILIN-LIKE PROTEINS LEADER PEPTIDE-PROCESSING ENZYME"/>
    <property type="match status" value="1"/>
</dbReference>
<evidence type="ECO:0000256" key="5">
    <source>
        <dbReference type="ARBA" id="ARBA00022989"/>
    </source>
</evidence>
<dbReference type="PANTHER" id="PTHR30487:SF0">
    <property type="entry name" value="PREPILIN LEADER PEPTIDASE_N-METHYLTRANSFERASE-RELATED"/>
    <property type="match status" value="1"/>
</dbReference>
<feature type="domain" description="Prepilin type IV endopeptidase peptidase" evidence="8">
    <location>
        <begin position="125"/>
        <end position="230"/>
    </location>
</feature>
<accession>A0A1F7GA37</accession>
<evidence type="ECO:0000259" key="8">
    <source>
        <dbReference type="Pfam" id="PF01478"/>
    </source>
</evidence>
<dbReference type="Pfam" id="PF01478">
    <property type="entry name" value="Peptidase_A24"/>
    <property type="match status" value="1"/>
</dbReference>
<organism evidence="10 11">
    <name type="scientific">Candidatus Roizmanbacteria bacterium RIFCSPHIGHO2_01_FULL_39_12c</name>
    <dbReference type="NCBI Taxonomy" id="1802031"/>
    <lineage>
        <taxon>Bacteria</taxon>
        <taxon>Candidatus Roizmaniibacteriota</taxon>
    </lineage>
</organism>
<dbReference type="GO" id="GO:0005886">
    <property type="term" value="C:plasma membrane"/>
    <property type="evidence" value="ECO:0007669"/>
    <property type="project" value="UniProtKB-SubCell"/>
</dbReference>
<dbReference type="EMBL" id="MFZG01000033">
    <property type="protein sequence ID" value="OGK15747.1"/>
    <property type="molecule type" value="Genomic_DNA"/>
</dbReference>
<reference evidence="10 11" key="1">
    <citation type="journal article" date="2016" name="Nat. Commun.">
        <title>Thousands of microbial genomes shed light on interconnected biogeochemical processes in an aquifer system.</title>
        <authorList>
            <person name="Anantharaman K."/>
            <person name="Brown C.T."/>
            <person name="Hug L.A."/>
            <person name="Sharon I."/>
            <person name="Castelle C.J."/>
            <person name="Probst A.J."/>
            <person name="Thomas B.C."/>
            <person name="Singh A."/>
            <person name="Wilkins M.J."/>
            <person name="Karaoz U."/>
            <person name="Brodie E.L."/>
            <person name="Williams K.H."/>
            <person name="Hubbard S.S."/>
            <person name="Banfield J.F."/>
        </authorList>
    </citation>
    <scope>NUCLEOTIDE SEQUENCE [LARGE SCALE GENOMIC DNA]</scope>
</reference>
<dbReference type="Pfam" id="PF06750">
    <property type="entry name" value="A24_N_bact"/>
    <property type="match status" value="1"/>
</dbReference>
<evidence type="ECO:0000256" key="1">
    <source>
        <dbReference type="ARBA" id="ARBA00004651"/>
    </source>
</evidence>
<evidence type="ECO:0000313" key="11">
    <source>
        <dbReference type="Proteomes" id="UP000177208"/>
    </source>
</evidence>
<name>A0A1F7GA37_9BACT</name>
<dbReference type="AlphaFoldDB" id="A0A1F7GA37"/>
<dbReference type="Gene3D" id="1.20.120.1220">
    <property type="match status" value="1"/>
</dbReference>
<comment type="subcellular location">
    <subcellularLocation>
        <location evidence="1">Cell membrane</location>
        <topology evidence="1">Multi-pass membrane protein</topology>
    </subcellularLocation>
</comment>
<keyword evidence="4 7" id="KW-0812">Transmembrane</keyword>
<dbReference type="InterPro" id="IPR000045">
    <property type="entry name" value="Prepilin_IV_endopep_pep"/>
</dbReference>
<evidence type="ECO:0000256" key="2">
    <source>
        <dbReference type="ARBA" id="ARBA00005801"/>
    </source>
</evidence>
<gene>
    <name evidence="10" type="ORF">A2774_00690</name>
</gene>
<feature type="transmembrane region" description="Helical" evidence="7">
    <location>
        <begin position="116"/>
        <end position="134"/>
    </location>
</feature>
<feature type="transmembrane region" description="Helical" evidence="7">
    <location>
        <begin position="201"/>
        <end position="232"/>
    </location>
</feature>
<keyword evidence="3" id="KW-1003">Cell membrane</keyword>
<evidence type="ECO:0000256" key="4">
    <source>
        <dbReference type="ARBA" id="ARBA00022692"/>
    </source>
</evidence>
<dbReference type="GO" id="GO:0006465">
    <property type="term" value="P:signal peptide processing"/>
    <property type="evidence" value="ECO:0007669"/>
    <property type="project" value="TreeGrafter"/>
</dbReference>
<keyword evidence="5 7" id="KW-1133">Transmembrane helix</keyword>
<comment type="caution">
    <text evidence="10">The sequence shown here is derived from an EMBL/GenBank/DDBJ whole genome shotgun (WGS) entry which is preliminary data.</text>
</comment>
<evidence type="ECO:0000256" key="6">
    <source>
        <dbReference type="ARBA" id="ARBA00023136"/>
    </source>
</evidence>
<dbReference type="InterPro" id="IPR010627">
    <property type="entry name" value="Prepilin_pept_A24_N"/>
</dbReference>
<dbReference type="GO" id="GO:0004190">
    <property type="term" value="F:aspartic-type endopeptidase activity"/>
    <property type="evidence" value="ECO:0007669"/>
    <property type="project" value="InterPro"/>
</dbReference>
<evidence type="ECO:0000256" key="7">
    <source>
        <dbReference type="SAM" id="Phobius"/>
    </source>
</evidence>
<keyword evidence="6 7" id="KW-0472">Membrane</keyword>
<evidence type="ECO:0000259" key="9">
    <source>
        <dbReference type="Pfam" id="PF06750"/>
    </source>
</evidence>